<dbReference type="AlphaFoldDB" id="A0A8J2W6V8"/>
<keyword evidence="2" id="KW-1015">Disulfide bond</keyword>
<feature type="domain" description="Cathepsin propeptide inhibitor" evidence="4">
    <location>
        <begin position="71"/>
        <end position="131"/>
    </location>
</feature>
<organism evidence="5 6">
    <name type="scientific">Danaus chrysippus</name>
    <name type="common">African queen</name>
    <dbReference type="NCBI Taxonomy" id="151541"/>
    <lineage>
        <taxon>Eukaryota</taxon>
        <taxon>Metazoa</taxon>
        <taxon>Ecdysozoa</taxon>
        <taxon>Arthropoda</taxon>
        <taxon>Hexapoda</taxon>
        <taxon>Insecta</taxon>
        <taxon>Pterygota</taxon>
        <taxon>Neoptera</taxon>
        <taxon>Endopterygota</taxon>
        <taxon>Lepidoptera</taxon>
        <taxon>Glossata</taxon>
        <taxon>Ditrysia</taxon>
        <taxon>Papilionoidea</taxon>
        <taxon>Nymphalidae</taxon>
        <taxon>Danainae</taxon>
        <taxon>Danaini</taxon>
        <taxon>Danaina</taxon>
        <taxon>Danaus</taxon>
        <taxon>Anosia</taxon>
    </lineage>
</organism>
<dbReference type="OrthoDB" id="190265at2759"/>
<comment type="caution">
    <text evidence="5">The sequence shown here is derived from an EMBL/GenBank/DDBJ whole genome shotgun (WGS) entry which is preliminary data.</text>
</comment>
<dbReference type="SMART" id="SM00848">
    <property type="entry name" value="Inhibitor_I29"/>
    <property type="match status" value="1"/>
</dbReference>
<dbReference type="EMBL" id="CAKASE010000065">
    <property type="protein sequence ID" value="CAG9570341.1"/>
    <property type="molecule type" value="Genomic_DNA"/>
</dbReference>
<dbReference type="Gene3D" id="3.90.70.10">
    <property type="entry name" value="Cysteine proteinases"/>
    <property type="match status" value="1"/>
</dbReference>
<keyword evidence="6" id="KW-1185">Reference proteome</keyword>
<dbReference type="InterPro" id="IPR039417">
    <property type="entry name" value="Peptidase_C1A_papain-like"/>
</dbReference>
<dbReference type="SMART" id="SM00645">
    <property type="entry name" value="Pept_C1"/>
    <property type="match status" value="1"/>
</dbReference>
<dbReference type="CDD" id="cd02248">
    <property type="entry name" value="Peptidase_C1A"/>
    <property type="match status" value="1"/>
</dbReference>
<evidence type="ECO:0000256" key="1">
    <source>
        <dbReference type="ARBA" id="ARBA00008455"/>
    </source>
</evidence>
<evidence type="ECO:0000259" key="3">
    <source>
        <dbReference type="SMART" id="SM00645"/>
    </source>
</evidence>
<dbReference type="Pfam" id="PF08246">
    <property type="entry name" value="Inhibitor_I29"/>
    <property type="match status" value="1"/>
</dbReference>
<dbReference type="GO" id="GO:0008234">
    <property type="term" value="F:cysteine-type peptidase activity"/>
    <property type="evidence" value="ECO:0007669"/>
    <property type="project" value="InterPro"/>
</dbReference>
<dbReference type="InterPro" id="IPR038765">
    <property type="entry name" value="Papain-like_cys_pep_sf"/>
</dbReference>
<evidence type="ECO:0000313" key="5">
    <source>
        <dbReference type="EMBL" id="CAG9570341.1"/>
    </source>
</evidence>
<reference evidence="5" key="1">
    <citation type="submission" date="2021-09" db="EMBL/GenBank/DDBJ databases">
        <authorList>
            <person name="Martin H S."/>
        </authorList>
    </citation>
    <scope>NUCLEOTIDE SEQUENCE</scope>
</reference>
<dbReference type="InterPro" id="IPR013128">
    <property type="entry name" value="Peptidase_C1A"/>
</dbReference>
<name>A0A8J2W6V8_9NEOP</name>
<evidence type="ECO:0000259" key="4">
    <source>
        <dbReference type="SMART" id="SM00848"/>
    </source>
</evidence>
<dbReference type="PANTHER" id="PTHR12411">
    <property type="entry name" value="CYSTEINE PROTEASE FAMILY C1-RELATED"/>
    <property type="match status" value="1"/>
</dbReference>
<dbReference type="FunFam" id="3.90.70.10:FF:000332">
    <property type="entry name" value="Cathepsin L1"/>
    <property type="match status" value="1"/>
</dbReference>
<gene>
    <name evidence="5" type="ORF">DCHRY22_LOCUS9190</name>
</gene>
<protein>
    <submittedName>
        <fullName evidence="5">(African queen) hypothetical protein</fullName>
    </submittedName>
</protein>
<accession>A0A8J2W6V8</accession>
<dbReference type="Proteomes" id="UP000789524">
    <property type="component" value="Unassembled WGS sequence"/>
</dbReference>
<feature type="domain" description="Peptidase C1A papain C-terminal" evidence="3">
    <location>
        <begin position="164"/>
        <end position="355"/>
    </location>
</feature>
<dbReference type="InterPro" id="IPR013201">
    <property type="entry name" value="Prot_inhib_I29"/>
</dbReference>
<proteinExistence type="inferred from homology"/>
<dbReference type="Pfam" id="PF00112">
    <property type="entry name" value="Peptidase_C1"/>
    <property type="match status" value="1"/>
</dbReference>
<evidence type="ECO:0000256" key="2">
    <source>
        <dbReference type="ARBA" id="ARBA00023157"/>
    </source>
</evidence>
<dbReference type="SUPFAM" id="SSF54001">
    <property type="entry name" value="Cysteine proteinases"/>
    <property type="match status" value="1"/>
</dbReference>
<comment type="similarity">
    <text evidence="1">Belongs to the peptidase C1 family.</text>
</comment>
<dbReference type="InterPro" id="IPR000668">
    <property type="entry name" value="Peptidase_C1A_C"/>
</dbReference>
<dbReference type="GO" id="GO:0006508">
    <property type="term" value="P:proteolysis"/>
    <property type="evidence" value="ECO:0007669"/>
    <property type="project" value="InterPro"/>
</dbReference>
<evidence type="ECO:0000313" key="6">
    <source>
        <dbReference type="Proteomes" id="UP000789524"/>
    </source>
</evidence>
<sequence>MKRCLGPDLEEQYSNIKSFKTTSIPLFRNTATSRDYVSPHNGHGVKTSRENCKYRKDYIVRVPEKLLHVHWEEYKTKFNKKYQSRVHERSALSTWRSNMRRVAGHNQEYLAGRQTYTLHMNHFGDWSIFSYIKQLLKLISTLPLFDPARDHHRTTFRNHVNTTLPDTVDWREKGFRPRLEEQFHCGACYAFTITHAVQAQLYRIHGDWRELSPQQIVDCSSKDGNLGCDGGSLQAALRYAARDGLIRETYYPYIGQRGVCHYNRESVSARVRRWSSLPPTDEAAMERALATLGPLAVAVNAAPFTFQLYRSGIYDDPFCVPWHLNHAMLLVGYTPDYWILLNWWGEQWGENGYMR</sequence>